<dbReference type="Proteomes" id="UP000198885">
    <property type="component" value="Unassembled WGS sequence"/>
</dbReference>
<evidence type="ECO:0000313" key="1">
    <source>
        <dbReference type="EMBL" id="SER82481.1"/>
    </source>
</evidence>
<sequence>MLPVLIVLAVGAYAWLYWRWSRTTLTRNCRWREDRRNGIWVCDFCGATTETDNNKRPRACLRNGG</sequence>
<dbReference type="RefSeq" id="WP_092689983.1">
    <property type="nucleotide sequence ID" value="NZ_FOGU01000003.1"/>
</dbReference>
<protein>
    <submittedName>
        <fullName evidence="1">Uncharacterized protein</fullName>
    </submittedName>
</protein>
<dbReference type="OrthoDB" id="7859107at2"/>
<gene>
    <name evidence="1" type="ORF">SAMN04490244_103130</name>
</gene>
<accession>A0A1H9SBZ4</accession>
<evidence type="ECO:0000313" key="2">
    <source>
        <dbReference type="Proteomes" id="UP000198885"/>
    </source>
</evidence>
<dbReference type="STRING" id="641238.SAMN04490244_103130"/>
<keyword evidence="2" id="KW-1185">Reference proteome</keyword>
<reference evidence="1 2" key="1">
    <citation type="submission" date="2016-10" db="EMBL/GenBank/DDBJ databases">
        <authorList>
            <person name="de Groot N.N."/>
        </authorList>
    </citation>
    <scope>NUCLEOTIDE SEQUENCE [LARGE SCALE GENOMIC DNA]</scope>
    <source>
        <strain evidence="1 2">DSM 23042</strain>
    </source>
</reference>
<name>A0A1H9SBZ4_9RHOB</name>
<organism evidence="1 2">
    <name type="scientific">Tranquillimonas rosea</name>
    <dbReference type="NCBI Taxonomy" id="641238"/>
    <lineage>
        <taxon>Bacteria</taxon>
        <taxon>Pseudomonadati</taxon>
        <taxon>Pseudomonadota</taxon>
        <taxon>Alphaproteobacteria</taxon>
        <taxon>Rhodobacterales</taxon>
        <taxon>Roseobacteraceae</taxon>
        <taxon>Tranquillimonas</taxon>
    </lineage>
</organism>
<proteinExistence type="predicted"/>
<dbReference type="AlphaFoldDB" id="A0A1H9SBZ4"/>
<dbReference type="EMBL" id="FOGU01000003">
    <property type="protein sequence ID" value="SER82481.1"/>
    <property type="molecule type" value="Genomic_DNA"/>
</dbReference>